<reference evidence="2" key="2">
    <citation type="submission" date="2012-06" db="EMBL/GenBank/DDBJ databases">
        <authorList>
            <person name="Yu Y."/>
            <person name="Currie J."/>
            <person name="Lomeli R."/>
            <person name="Angelova A."/>
            <person name="Collura K."/>
            <person name="Wissotski M."/>
            <person name="Campos D."/>
            <person name="Kudrna D."/>
            <person name="Golser W."/>
            <person name="Ashely E."/>
            <person name="Descour A."/>
            <person name="Fernandes J."/>
            <person name="Soderlund C."/>
            <person name="Walbot V."/>
        </authorList>
    </citation>
    <scope>NUCLEOTIDE SEQUENCE</scope>
    <source>
        <strain evidence="2">B73</strain>
    </source>
</reference>
<proteinExistence type="evidence at transcript level"/>
<evidence type="ECO:0000313" key="2">
    <source>
        <dbReference type="EMBL" id="ACN36102.1"/>
    </source>
</evidence>
<sequence length="97" mass="10688">MLAQCILYLVSFLASSHSWRMQTPPSTLLVLLRCSHAHSSPSSTTSRPSTASPTIEEAAPSVVAAAESWLTELAKPLYPIRCSKFLCCQLEHDRDKE</sequence>
<name>C0PLN6_MAIZE</name>
<dbReference type="EMBL" id="BT069205">
    <property type="protein sequence ID" value="ACN36102.1"/>
    <property type="molecule type" value="mRNA"/>
</dbReference>
<protein>
    <recommendedName>
        <fullName evidence="3">Secreted protein</fullName>
    </recommendedName>
</protein>
<dbReference type="HOGENOM" id="CLU_2349861_0_0_1"/>
<organism evidence="2">
    <name type="scientific">Zea mays</name>
    <name type="common">Maize</name>
    <dbReference type="NCBI Taxonomy" id="4577"/>
    <lineage>
        <taxon>Eukaryota</taxon>
        <taxon>Viridiplantae</taxon>
        <taxon>Streptophyta</taxon>
        <taxon>Embryophyta</taxon>
        <taxon>Tracheophyta</taxon>
        <taxon>Spermatophyta</taxon>
        <taxon>Magnoliopsida</taxon>
        <taxon>Liliopsida</taxon>
        <taxon>Poales</taxon>
        <taxon>Poaceae</taxon>
        <taxon>PACMAD clade</taxon>
        <taxon>Panicoideae</taxon>
        <taxon>Andropogonodae</taxon>
        <taxon>Andropogoneae</taxon>
        <taxon>Tripsacinae</taxon>
        <taxon>Zea</taxon>
    </lineage>
</organism>
<accession>C0PLN6</accession>
<feature type="chain" id="PRO_5009949733" description="Secreted protein" evidence="1">
    <location>
        <begin position="19"/>
        <end position="97"/>
    </location>
</feature>
<reference evidence="2" key="1">
    <citation type="journal article" date="2009" name="PLoS Genet.">
        <title>Sequencing, mapping, and analysis of 27,455 maize full-length cDNAs.</title>
        <authorList>
            <person name="Soderlund C."/>
            <person name="Descour A."/>
            <person name="Kudrna D."/>
            <person name="Bomhoff M."/>
            <person name="Boyd L."/>
            <person name="Currie J."/>
            <person name="Angelova A."/>
            <person name="Collura K."/>
            <person name="Wissotski M."/>
            <person name="Ashley E."/>
            <person name="Morrow D."/>
            <person name="Fernandes J."/>
            <person name="Walbot V."/>
            <person name="Yu Y."/>
        </authorList>
    </citation>
    <scope>NUCLEOTIDE SEQUENCE</scope>
    <source>
        <strain evidence="2">B73</strain>
    </source>
</reference>
<evidence type="ECO:0008006" key="3">
    <source>
        <dbReference type="Google" id="ProtNLM"/>
    </source>
</evidence>
<evidence type="ECO:0000256" key="1">
    <source>
        <dbReference type="SAM" id="SignalP"/>
    </source>
</evidence>
<dbReference type="AlphaFoldDB" id="C0PLN6"/>
<feature type="signal peptide" evidence="1">
    <location>
        <begin position="1"/>
        <end position="18"/>
    </location>
</feature>
<keyword evidence="1" id="KW-0732">Signal</keyword>